<proteinExistence type="predicted"/>
<keyword evidence="3" id="KW-0443">Lipid metabolism</keyword>
<evidence type="ECO:0000256" key="4">
    <source>
        <dbReference type="ARBA" id="ARBA00026121"/>
    </source>
</evidence>
<feature type="region of interest" description="Disordered" evidence="5">
    <location>
        <begin position="1"/>
        <end position="51"/>
    </location>
</feature>
<dbReference type="SUPFAM" id="SSF56801">
    <property type="entry name" value="Acetyl-CoA synthetase-like"/>
    <property type="match status" value="1"/>
</dbReference>
<feature type="domain" description="AMP-dependent synthetase/ligase" evidence="6">
    <location>
        <begin position="138"/>
        <end position="552"/>
    </location>
</feature>
<keyword evidence="1" id="KW-0436">Ligase</keyword>
<evidence type="ECO:0000256" key="3">
    <source>
        <dbReference type="ARBA" id="ARBA00023098"/>
    </source>
</evidence>
<evidence type="ECO:0000256" key="1">
    <source>
        <dbReference type="ARBA" id="ARBA00022598"/>
    </source>
</evidence>
<evidence type="ECO:0000256" key="2">
    <source>
        <dbReference type="ARBA" id="ARBA00022832"/>
    </source>
</evidence>
<dbReference type="EC" id="6.2.1.3" evidence="4"/>
<keyword evidence="7" id="KW-1185">Reference proteome</keyword>
<dbReference type="RefSeq" id="XP_002731707.2">
    <property type="nucleotide sequence ID" value="XM_002731661.2"/>
</dbReference>
<sequence length="745" mass="81943">MSTEVDRAYSPTDPANTSAMSNDITLNGTNEAISPDPSTTKTPGKKSSETIDTSMMNGTTEEHTVNGEKDTPAVLSDIQIQTDFKEPAPLLVVKPGECLPADSFYATKPDGAVKLHMANSGPRSEQPITVHQQLVNTMKEFPDLKALSVKRNDEWISWTWTEYYHACRNTAKAFIKLGLERFHGVGIIGFNSPEWFMADVGAIFAGGLAVGIYTTNSPEACHYVADNSDANIIVVENTAQLKKILKVWDRLPHLKAIVQYSGELEEKRENVYTWSELQEFGKLVTDSELDERIDFLAPNQCCTLIYTSGTTGNPKGVMLSHDNFVWTTKMCVSAAKLNKGTDCLVSYLPLSHVAAQLFDIYIPMVACGTTYFAQPDALKGTLVNTLKEVRPTAFLGVPRVWEKIQDTLKEVGRNVTGFKKRISTWAKSVGYDGNMRIMNGQSPPWGWTLANMFVFKKIKAALGFDRCNLCFSGAAPIAKETEDYFMSLNIPIYNIYGMSESSGPHTISLPGKFLVGSAGKEFPGSETKLADPDKDGNGEVCFGGRHVFMGYLNKLDKTQEAIDEDGWLHSGDIGRKDKNDFLIITGRIKEIIITAGGENVPPVLIEDQVKAESPLISNCMLIGDKRKFLAMLITLKVVINPDTQESTDKLTPAAIHAAKELGSNATLSSEAKKDEKINKAIQGAVDRYNANATSRAQKVQKFTILEGDFSIAGGELGPTLKLKRHFAVSKYTNEIEAFYEETPKN</sequence>
<dbReference type="PANTHER" id="PTHR43272:SF32">
    <property type="entry name" value="AMP-DEPENDENT SYNTHETASE_LIGASE DOMAIN-CONTAINING PROTEIN"/>
    <property type="match status" value="1"/>
</dbReference>
<evidence type="ECO:0000313" key="8">
    <source>
        <dbReference type="RefSeq" id="XP_002731707.2"/>
    </source>
</evidence>
<dbReference type="InterPro" id="IPR042099">
    <property type="entry name" value="ANL_N_sf"/>
</dbReference>
<dbReference type="InterPro" id="IPR000873">
    <property type="entry name" value="AMP-dep_synth/lig_dom"/>
</dbReference>
<dbReference type="GeneID" id="100372454"/>
<dbReference type="Gene3D" id="3.40.50.12780">
    <property type="entry name" value="N-terminal domain of ligase-like"/>
    <property type="match status" value="2"/>
</dbReference>
<evidence type="ECO:0000313" key="7">
    <source>
        <dbReference type="Proteomes" id="UP000694865"/>
    </source>
</evidence>
<feature type="compositionally biased region" description="Polar residues" evidence="5">
    <location>
        <begin position="13"/>
        <end position="42"/>
    </location>
</feature>
<gene>
    <name evidence="8" type="primary">LOC100372454</name>
</gene>
<dbReference type="PANTHER" id="PTHR43272">
    <property type="entry name" value="LONG-CHAIN-FATTY-ACID--COA LIGASE"/>
    <property type="match status" value="1"/>
</dbReference>
<keyword evidence="2" id="KW-0276">Fatty acid metabolism</keyword>
<name>A0ABM0GK88_SACKO</name>
<reference evidence="8" key="1">
    <citation type="submission" date="2025-08" db="UniProtKB">
        <authorList>
            <consortium name="RefSeq"/>
        </authorList>
    </citation>
    <scope>IDENTIFICATION</scope>
    <source>
        <tissue evidence="8">Testes</tissue>
    </source>
</reference>
<evidence type="ECO:0000256" key="5">
    <source>
        <dbReference type="SAM" id="MobiDB-lite"/>
    </source>
</evidence>
<dbReference type="InterPro" id="IPR020845">
    <property type="entry name" value="AMP-binding_CS"/>
</dbReference>
<evidence type="ECO:0000259" key="6">
    <source>
        <dbReference type="Pfam" id="PF00501"/>
    </source>
</evidence>
<dbReference type="Proteomes" id="UP000694865">
    <property type="component" value="Unplaced"/>
</dbReference>
<dbReference type="Pfam" id="PF00501">
    <property type="entry name" value="AMP-binding"/>
    <property type="match status" value="1"/>
</dbReference>
<organism evidence="7 8">
    <name type="scientific">Saccoglossus kowalevskii</name>
    <name type="common">Acorn worm</name>
    <dbReference type="NCBI Taxonomy" id="10224"/>
    <lineage>
        <taxon>Eukaryota</taxon>
        <taxon>Metazoa</taxon>
        <taxon>Hemichordata</taxon>
        <taxon>Enteropneusta</taxon>
        <taxon>Harrimaniidae</taxon>
        <taxon>Saccoglossus</taxon>
    </lineage>
</organism>
<dbReference type="Pfam" id="PF23562">
    <property type="entry name" value="AMP-binding_C_3"/>
    <property type="match status" value="1"/>
</dbReference>
<accession>A0ABM0GK88</accession>
<dbReference type="PROSITE" id="PS00455">
    <property type="entry name" value="AMP_BINDING"/>
    <property type="match status" value="1"/>
</dbReference>
<protein>
    <recommendedName>
        <fullName evidence="4">long-chain-fatty-acid--CoA ligase</fullName>
        <ecNumber evidence="4">6.2.1.3</ecNumber>
    </recommendedName>
</protein>